<dbReference type="Proteomes" id="UP000800097">
    <property type="component" value="Unassembled WGS sequence"/>
</dbReference>
<evidence type="ECO:0000313" key="1">
    <source>
        <dbReference type="EMBL" id="KAF2279105.1"/>
    </source>
</evidence>
<protein>
    <submittedName>
        <fullName evidence="1">Uncharacterized protein</fullName>
    </submittedName>
</protein>
<name>A0A6A6JS68_WESOR</name>
<accession>A0A6A6JS68</accession>
<dbReference type="EMBL" id="ML986487">
    <property type="protein sequence ID" value="KAF2279105.1"/>
    <property type="molecule type" value="Genomic_DNA"/>
</dbReference>
<gene>
    <name evidence="1" type="ORF">EI97DRAFT_431320</name>
</gene>
<proteinExistence type="predicted"/>
<organism evidence="1 2">
    <name type="scientific">Westerdykella ornata</name>
    <dbReference type="NCBI Taxonomy" id="318751"/>
    <lineage>
        <taxon>Eukaryota</taxon>
        <taxon>Fungi</taxon>
        <taxon>Dikarya</taxon>
        <taxon>Ascomycota</taxon>
        <taxon>Pezizomycotina</taxon>
        <taxon>Dothideomycetes</taxon>
        <taxon>Pleosporomycetidae</taxon>
        <taxon>Pleosporales</taxon>
        <taxon>Sporormiaceae</taxon>
        <taxon>Westerdykella</taxon>
    </lineage>
</organism>
<evidence type="ECO:0000313" key="2">
    <source>
        <dbReference type="Proteomes" id="UP000800097"/>
    </source>
</evidence>
<dbReference type="GeneID" id="54551080"/>
<dbReference type="AlphaFoldDB" id="A0A6A6JS68"/>
<sequence length="87" mass="9737">MHDAGSEDPRRRSYPERMRRAVGTVQRKRFETIIWPGLFVFLSQTAGLTTDPLPLPLPFTGVAFTGSANKGKCLSHEHLSKPDGTWL</sequence>
<keyword evidence="2" id="KW-1185">Reference proteome</keyword>
<reference evidence="1" key="1">
    <citation type="journal article" date="2020" name="Stud. Mycol.">
        <title>101 Dothideomycetes genomes: a test case for predicting lifestyles and emergence of pathogens.</title>
        <authorList>
            <person name="Haridas S."/>
            <person name="Albert R."/>
            <person name="Binder M."/>
            <person name="Bloem J."/>
            <person name="Labutti K."/>
            <person name="Salamov A."/>
            <person name="Andreopoulos B."/>
            <person name="Baker S."/>
            <person name="Barry K."/>
            <person name="Bills G."/>
            <person name="Bluhm B."/>
            <person name="Cannon C."/>
            <person name="Castanera R."/>
            <person name="Culley D."/>
            <person name="Daum C."/>
            <person name="Ezra D."/>
            <person name="Gonzalez J."/>
            <person name="Henrissat B."/>
            <person name="Kuo A."/>
            <person name="Liang C."/>
            <person name="Lipzen A."/>
            <person name="Lutzoni F."/>
            <person name="Magnuson J."/>
            <person name="Mondo S."/>
            <person name="Nolan M."/>
            <person name="Ohm R."/>
            <person name="Pangilinan J."/>
            <person name="Park H.-J."/>
            <person name="Ramirez L."/>
            <person name="Alfaro M."/>
            <person name="Sun H."/>
            <person name="Tritt A."/>
            <person name="Yoshinaga Y."/>
            <person name="Zwiers L.-H."/>
            <person name="Turgeon B."/>
            <person name="Goodwin S."/>
            <person name="Spatafora J."/>
            <person name="Crous P."/>
            <person name="Grigoriev I."/>
        </authorList>
    </citation>
    <scope>NUCLEOTIDE SEQUENCE</scope>
    <source>
        <strain evidence="1">CBS 379.55</strain>
    </source>
</reference>
<dbReference type="RefSeq" id="XP_033656644.1">
    <property type="nucleotide sequence ID" value="XM_033797905.1"/>
</dbReference>